<evidence type="ECO:0000313" key="2">
    <source>
        <dbReference type="Proteomes" id="UP000006729"/>
    </source>
</evidence>
<reference evidence="1 2" key="1">
    <citation type="journal article" date="2006" name="Science">
        <title>The genome of black cottonwood, Populus trichocarpa (Torr. &amp; Gray).</title>
        <authorList>
            <person name="Tuskan G.A."/>
            <person name="Difazio S."/>
            <person name="Jansson S."/>
            <person name="Bohlmann J."/>
            <person name="Grigoriev I."/>
            <person name="Hellsten U."/>
            <person name="Putnam N."/>
            <person name="Ralph S."/>
            <person name="Rombauts S."/>
            <person name="Salamov A."/>
            <person name="Schein J."/>
            <person name="Sterck L."/>
            <person name="Aerts A."/>
            <person name="Bhalerao R.R."/>
            <person name="Bhalerao R.P."/>
            <person name="Blaudez D."/>
            <person name="Boerjan W."/>
            <person name="Brun A."/>
            <person name="Brunner A."/>
            <person name="Busov V."/>
            <person name="Campbell M."/>
            <person name="Carlson J."/>
            <person name="Chalot M."/>
            <person name="Chapman J."/>
            <person name="Chen G.L."/>
            <person name="Cooper D."/>
            <person name="Coutinho P.M."/>
            <person name="Couturier J."/>
            <person name="Covert S."/>
            <person name="Cronk Q."/>
            <person name="Cunningham R."/>
            <person name="Davis J."/>
            <person name="Degroeve S."/>
            <person name="Dejardin A."/>
            <person name="Depamphilis C."/>
            <person name="Detter J."/>
            <person name="Dirks B."/>
            <person name="Dubchak I."/>
            <person name="Duplessis S."/>
            <person name="Ehlting J."/>
            <person name="Ellis B."/>
            <person name="Gendler K."/>
            <person name="Goodstein D."/>
            <person name="Gribskov M."/>
            <person name="Grimwood J."/>
            <person name="Groover A."/>
            <person name="Gunter L."/>
            <person name="Hamberger B."/>
            <person name="Heinze B."/>
            <person name="Helariutta Y."/>
            <person name="Henrissat B."/>
            <person name="Holligan D."/>
            <person name="Holt R."/>
            <person name="Huang W."/>
            <person name="Islam-Faridi N."/>
            <person name="Jones S."/>
            <person name="Jones-Rhoades M."/>
            <person name="Jorgensen R."/>
            <person name="Joshi C."/>
            <person name="Kangasjarvi J."/>
            <person name="Karlsson J."/>
            <person name="Kelleher C."/>
            <person name="Kirkpatrick R."/>
            <person name="Kirst M."/>
            <person name="Kohler A."/>
            <person name="Kalluri U."/>
            <person name="Larimer F."/>
            <person name="Leebens-Mack J."/>
            <person name="Leple J.C."/>
            <person name="Locascio P."/>
            <person name="Lou Y."/>
            <person name="Lucas S."/>
            <person name="Martin F."/>
            <person name="Montanini B."/>
            <person name="Napoli C."/>
            <person name="Nelson D.R."/>
            <person name="Nelson C."/>
            <person name="Nieminen K."/>
            <person name="Nilsson O."/>
            <person name="Pereda V."/>
            <person name="Peter G."/>
            <person name="Philippe R."/>
            <person name="Pilate G."/>
            <person name="Poliakov A."/>
            <person name="Razumovskaya J."/>
            <person name="Richardson P."/>
            <person name="Rinaldi C."/>
            <person name="Ritland K."/>
            <person name="Rouze P."/>
            <person name="Ryaboy D."/>
            <person name="Schmutz J."/>
            <person name="Schrader J."/>
            <person name="Segerman B."/>
            <person name="Shin H."/>
            <person name="Siddiqui A."/>
            <person name="Sterky F."/>
            <person name="Terry A."/>
            <person name="Tsai C.J."/>
            <person name="Uberbacher E."/>
            <person name="Unneberg P."/>
            <person name="Vahala J."/>
            <person name="Wall K."/>
            <person name="Wessler S."/>
            <person name="Yang G."/>
            <person name="Yin T."/>
            <person name="Douglas C."/>
            <person name="Marra M."/>
            <person name="Sandberg G."/>
            <person name="Van de Peer Y."/>
            <person name="Rokhsar D."/>
        </authorList>
    </citation>
    <scope>NUCLEOTIDE SEQUENCE [LARGE SCALE GENOMIC DNA]</scope>
    <source>
        <strain evidence="2">cv. Nisqually</strain>
    </source>
</reference>
<accession>A0ACC0T1D5</accession>
<dbReference type="Proteomes" id="UP000006729">
    <property type="component" value="Chromosome 5"/>
</dbReference>
<name>A0ACC0T1D5_POPTR</name>
<sequence length="185" mass="20795">MSSLHTDKSKARPKLTIVLFLEIFVLSLLGYEGQSICFNIKQNETKFFVFVRKGKDLQFSLLTKARTSLTINMYFASLKYTSPTFVASMNNTVPSMTFIIAIILRLEIVDLRNPRGIAKIVGTLLSLAGVLTITLYKGPEVRSLQGAPIHVRSNHAQQNRVKGSFLLVSSCFTWSLYFIMQMCTS</sequence>
<protein>
    <submittedName>
        <fullName evidence="1">Uncharacterized protein</fullName>
    </submittedName>
</protein>
<proteinExistence type="predicted"/>
<keyword evidence="2" id="KW-1185">Reference proteome</keyword>
<gene>
    <name evidence="1" type="ORF">POPTR_005G222601v4</name>
</gene>
<comment type="caution">
    <text evidence="1">The sequence shown here is derived from an EMBL/GenBank/DDBJ whole genome shotgun (WGS) entry which is preliminary data.</text>
</comment>
<dbReference type="EMBL" id="CM009294">
    <property type="protein sequence ID" value="KAI9395354.1"/>
    <property type="molecule type" value="Genomic_DNA"/>
</dbReference>
<evidence type="ECO:0000313" key="1">
    <source>
        <dbReference type="EMBL" id="KAI9395354.1"/>
    </source>
</evidence>
<organism evidence="1 2">
    <name type="scientific">Populus trichocarpa</name>
    <name type="common">Western balsam poplar</name>
    <name type="synonym">Populus balsamifera subsp. trichocarpa</name>
    <dbReference type="NCBI Taxonomy" id="3694"/>
    <lineage>
        <taxon>Eukaryota</taxon>
        <taxon>Viridiplantae</taxon>
        <taxon>Streptophyta</taxon>
        <taxon>Embryophyta</taxon>
        <taxon>Tracheophyta</taxon>
        <taxon>Spermatophyta</taxon>
        <taxon>Magnoliopsida</taxon>
        <taxon>eudicotyledons</taxon>
        <taxon>Gunneridae</taxon>
        <taxon>Pentapetalae</taxon>
        <taxon>rosids</taxon>
        <taxon>fabids</taxon>
        <taxon>Malpighiales</taxon>
        <taxon>Salicaceae</taxon>
        <taxon>Saliceae</taxon>
        <taxon>Populus</taxon>
    </lineage>
</organism>